<dbReference type="NCBIfam" id="TIGR03011">
    <property type="entry name" value="sulf_tusB_dsrH"/>
    <property type="match status" value="1"/>
</dbReference>
<dbReference type="GO" id="GO:0002143">
    <property type="term" value="P:tRNA wobble position uridine thiolation"/>
    <property type="evidence" value="ECO:0007669"/>
    <property type="project" value="InterPro"/>
</dbReference>
<gene>
    <name evidence="1" type="ORF">DFO61_0485</name>
</gene>
<dbReference type="SUPFAM" id="SSF75169">
    <property type="entry name" value="DsrEFH-like"/>
    <property type="match status" value="1"/>
</dbReference>
<dbReference type="RefSeq" id="WP_119691343.1">
    <property type="nucleotide sequence ID" value="NZ_QXDA01000001.1"/>
</dbReference>
<evidence type="ECO:0000313" key="1">
    <source>
        <dbReference type="EMBL" id="RIA36024.1"/>
    </source>
</evidence>
<name>A0A397NQT9_ECTOL</name>
<reference evidence="1 2" key="1">
    <citation type="submission" date="2018-08" db="EMBL/GenBank/DDBJ databases">
        <title>Genome sequencing of rice bacterial endophytes.</title>
        <authorList>
            <person name="Venturi V."/>
        </authorList>
    </citation>
    <scope>NUCLEOTIDE SEQUENCE [LARGE SCALE GENOMIC DNA]</scope>
    <source>
        <strain evidence="1 2">E1205</strain>
    </source>
</reference>
<dbReference type="Proteomes" id="UP000265836">
    <property type="component" value="Unassembled WGS sequence"/>
</dbReference>
<dbReference type="InterPro" id="IPR027396">
    <property type="entry name" value="DsrEFH-like"/>
</dbReference>
<protein>
    <submittedName>
        <fullName evidence="1">tRNA 2-thiouridine synthesizing protein B</fullName>
    </submittedName>
</protein>
<dbReference type="Gene3D" id="3.40.1260.10">
    <property type="entry name" value="DsrEFH-like"/>
    <property type="match status" value="1"/>
</dbReference>
<evidence type="ECO:0000313" key="2">
    <source>
        <dbReference type="Proteomes" id="UP000265836"/>
    </source>
</evidence>
<proteinExistence type="predicted"/>
<comment type="caution">
    <text evidence="1">The sequence shown here is derived from an EMBL/GenBank/DDBJ whole genome shotgun (WGS) entry which is preliminary data.</text>
</comment>
<dbReference type="EMBL" id="QXDA01000001">
    <property type="protein sequence ID" value="RIA36024.1"/>
    <property type="molecule type" value="Genomic_DNA"/>
</dbReference>
<accession>A0A397NQT9</accession>
<dbReference type="GO" id="GO:1990228">
    <property type="term" value="C:sulfurtransferase complex"/>
    <property type="evidence" value="ECO:0007669"/>
    <property type="project" value="TreeGrafter"/>
</dbReference>
<dbReference type="PANTHER" id="PTHR37526:SF1">
    <property type="entry name" value="PROTEIN TUSB"/>
    <property type="match status" value="1"/>
</dbReference>
<dbReference type="PANTHER" id="PTHR37526">
    <property type="entry name" value="PROTEIN TUSB"/>
    <property type="match status" value="1"/>
</dbReference>
<dbReference type="AlphaFoldDB" id="A0A397NQT9"/>
<organism evidence="1 2">
    <name type="scientific">Ectopseudomonas oleovorans</name>
    <name type="common">Pseudomonas oleovorans</name>
    <dbReference type="NCBI Taxonomy" id="301"/>
    <lineage>
        <taxon>Bacteria</taxon>
        <taxon>Pseudomonadati</taxon>
        <taxon>Pseudomonadota</taxon>
        <taxon>Gammaproteobacteria</taxon>
        <taxon>Pseudomonadales</taxon>
        <taxon>Pseudomonadaceae</taxon>
        <taxon>Ectopseudomonas</taxon>
    </lineage>
</organism>
<dbReference type="Pfam" id="PF04077">
    <property type="entry name" value="DsrH"/>
    <property type="match status" value="1"/>
</dbReference>
<sequence length="99" mass="10753">MATLHILSHSPFADSRLASCLRLLGASDALLLCGDAVYALQAGTANLQALQLMPASVALYVLDEDLSARGLKAPDRTQVVDYPEFVELCTRYDKVNSWL</sequence>
<dbReference type="InterPro" id="IPR007215">
    <property type="entry name" value="Sulphur_relay_TusB/DsrH"/>
</dbReference>